<dbReference type="Pfam" id="PF13923">
    <property type="entry name" value="zf-C3HC4_2"/>
    <property type="match status" value="1"/>
</dbReference>
<feature type="domain" description="RING-type" evidence="9">
    <location>
        <begin position="1"/>
        <end position="34"/>
    </location>
</feature>
<comment type="similarity">
    <text evidence="3 8">Belongs to the Deltex family.</text>
</comment>
<dbReference type="GO" id="GO:0007219">
    <property type="term" value="P:Notch signaling pathway"/>
    <property type="evidence" value="ECO:0007669"/>
    <property type="project" value="InterPro"/>
</dbReference>
<evidence type="ECO:0000256" key="2">
    <source>
        <dbReference type="ARBA" id="ARBA00004906"/>
    </source>
</evidence>
<dbReference type="EMBL" id="VSWD01000004">
    <property type="protein sequence ID" value="KAK3105400.1"/>
    <property type="molecule type" value="Genomic_DNA"/>
</dbReference>
<organism evidence="11 12">
    <name type="scientific">Pinctada imbricata</name>
    <name type="common">Atlantic pearl-oyster</name>
    <name type="synonym">Pinctada martensii</name>
    <dbReference type="NCBI Taxonomy" id="66713"/>
    <lineage>
        <taxon>Eukaryota</taxon>
        <taxon>Metazoa</taxon>
        <taxon>Spiralia</taxon>
        <taxon>Lophotrochozoa</taxon>
        <taxon>Mollusca</taxon>
        <taxon>Bivalvia</taxon>
        <taxon>Autobranchia</taxon>
        <taxon>Pteriomorphia</taxon>
        <taxon>Pterioida</taxon>
        <taxon>Pterioidea</taxon>
        <taxon>Pteriidae</taxon>
        <taxon>Pinctada</taxon>
    </lineage>
</organism>
<evidence type="ECO:0000256" key="3">
    <source>
        <dbReference type="ARBA" id="ARBA00009413"/>
    </source>
</evidence>
<proteinExistence type="inferred from homology"/>
<evidence type="ECO:0000256" key="5">
    <source>
        <dbReference type="ARBA" id="ARBA00022723"/>
    </source>
</evidence>
<dbReference type="InterPro" id="IPR039396">
    <property type="entry name" value="Deltex_C"/>
</dbReference>
<comment type="pathway">
    <text evidence="2 8">Protein modification; protein ubiquitination.</text>
</comment>
<dbReference type="PROSITE" id="PS00518">
    <property type="entry name" value="ZF_RING_1"/>
    <property type="match status" value="1"/>
</dbReference>
<comment type="subcellular location">
    <subcellularLocation>
        <location evidence="8">Cytoplasm</location>
    </subcellularLocation>
</comment>
<dbReference type="InterPro" id="IPR039398">
    <property type="entry name" value="Deltex_fam"/>
</dbReference>
<gene>
    <name evidence="11" type="ORF">FSP39_024365</name>
</gene>
<evidence type="ECO:0000256" key="7">
    <source>
        <dbReference type="ARBA" id="ARBA00022833"/>
    </source>
</evidence>
<evidence type="ECO:0000259" key="10">
    <source>
        <dbReference type="Pfam" id="PF18102"/>
    </source>
</evidence>
<dbReference type="AlphaFoldDB" id="A0AA89C9I5"/>
<dbReference type="CDD" id="cd09633">
    <property type="entry name" value="Deltex_C"/>
    <property type="match status" value="1"/>
</dbReference>
<evidence type="ECO:0000313" key="11">
    <source>
        <dbReference type="EMBL" id="KAK3105400.1"/>
    </source>
</evidence>
<dbReference type="Proteomes" id="UP001186944">
    <property type="component" value="Unassembled WGS sequence"/>
</dbReference>
<dbReference type="Pfam" id="PF18102">
    <property type="entry name" value="DTC"/>
    <property type="match status" value="1"/>
</dbReference>
<dbReference type="SUPFAM" id="SSF57850">
    <property type="entry name" value="RING/U-box"/>
    <property type="match status" value="1"/>
</dbReference>
<accession>A0AA89C9I5</accession>
<dbReference type="Gene3D" id="3.30.40.10">
    <property type="entry name" value="Zinc/RING finger domain, C3HC4 (zinc finger)"/>
    <property type="match status" value="1"/>
</dbReference>
<protein>
    <recommendedName>
        <fullName evidence="8">E3 ubiquitin-protein ligase</fullName>
        <ecNumber evidence="8">2.3.2.27</ecNumber>
    </recommendedName>
</protein>
<dbReference type="EC" id="2.3.2.27" evidence="8"/>
<dbReference type="GO" id="GO:0061630">
    <property type="term" value="F:ubiquitin protein ligase activity"/>
    <property type="evidence" value="ECO:0007669"/>
    <property type="project" value="UniProtKB-UniRule"/>
</dbReference>
<dbReference type="GO" id="GO:0008270">
    <property type="term" value="F:zinc ion binding"/>
    <property type="evidence" value="ECO:0007669"/>
    <property type="project" value="UniProtKB-KW"/>
</dbReference>
<dbReference type="InterPro" id="IPR001841">
    <property type="entry name" value="Znf_RING"/>
</dbReference>
<reference evidence="11" key="1">
    <citation type="submission" date="2019-08" db="EMBL/GenBank/DDBJ databases">
        <title>The improved chromosome-level genome for the pearl oyster Pinctada fucata martensii using PacBio sequencing and Hi-C.</title>
        <authorList>
            <person name="Zheng Z."/>
        </authorList>
    </citation>
    <scope>NUCLEOTIDE SEQUENCE</scope>
    <source>
        <strain evidence="11">ZZ-2019</strain>
        <tissue evidence="11">Adductor muscle</tissue>
    </source>
</reference>
<dbReference type="InterPro" id="IPR039399">
    <property type="entry name" value="Deltex_C_sf"/>
</dbReference>
<feature type="domain" description="Deltex C-terminal" evidence="10">
    <location>
        <begin position="42"/>
        <end position="174"/>
    </location>
</feature>
<keyword evidence="6 8" id="KW-0863">Zinc-finger</keyword>
<dbReference type="InterPro" id="IPR017907">
    <property type="entry name" value="Znf_RING_CS"/>
</dbReference>
<evidence type="ECO:0000313" key="12">
    <source>
        <dbReference type="Proteomes" id="UP001186944"/>
    </source>
</evidence>
<dbReference type="InterPro" id="IPR013083">
    <property type="entry name" value="Znf_RING/FYVE/PHD"/>
</dbReference>
<keyword evidence="5 8" id="KW-0479">Metal-binding</keyword>
<keyword evidence="12" id="KW-1185">Reference proteome</keyword>
<evidence type="ECO:0000256" key="4">
    <source>
        <dbReference type="ARBA" id="ARBA00022679"/>
    </source>
</evidence>
<evidence type="ECO:0000259" key="9">
    <source>
        <dbReference type="Pfam" id="PF13923"/>
    </source>
</evidence>
<evidence type="ECO:0000256" key="8">
    <source>
        <dbReference type="RuleBase" id="RU367105"/>
    </source>
</evidence>
<keyword evidence="8" id="KW-0963">Cytoplasm</keyword>
<evidence type="ECO:0000256" key="6">
    <source>
        <dbReference type="ARBA" id="ARBA00022771"/>
    </source>
</evidence>
<name>A0AA89C9I5_PINIB</name>
<comment type="catalytic activity">
    <reaction evidence="1 8">
        <text>S-ubiquitinyl-[E2 ubiquitin-conjugating enzyme]-L-cysteine + [acceptor protein]-L-lysine = [E2 ubiquitin-conjugating enzyme]-L-cysteine + N(6)-ubiquitinyl-[acceptor protein]-L-lysine.</text>
        <dbReference type="EC" id="2.3.2.27"/>
    </reaction>
</comment>
<keyword evidence="7 8" id="KW-0862">Zinc</keyword>
<dbReference type="GO" id="GO:0016567">
    <property type="term" value="P:protein ubiquitination"/>
    <property type="evidence" value="ECO:0007669"/>
    <property type="project" value="UniProtKB-UniRule"/>
</dbReference>
<dbReference type="GO" id="GO:0005737">
    <property type="term" value="C:cytoplasm"/>
    <property type="evidence" value="ECO:0007669"/>
    <property type="project" value="UniProtKB-SubCell"/>
</dbReference>
<comment type="caution">
    <text evidence="11">The sequence shown here is derived from an EMBL/GenBank/DDBJ whole genome shotgun (WGS) entry which is preliminary data.</text>
</comment>
<dbReference type="PANTHER" id="PTHR12622">
    <property type="entry name" value="DELTEX-RELATED"/>
    <property type="match status" value="1"/>
</dbReference>
<evidence type="ECO:0000256" key="1">
    <source>
        <dbReference type="ARBA" id="ARBA00000900"/>
    </source>
</evidence>
<dbReference type="Gene3D" id="3.30.390.130">
    <property type="match status" value="1"/>
</dbReference>
<sequence length="195" mass="21917">MDVCTDPKRLNCGHVFCSGCIAQQFSYKPSCPQCGAVYGKMKGNQPPGRVSINTSRRPLPGYTDCGSIEINYDIPAGYQREDHPSPGTMYEGINRSGHLPDTSKGRLVCKLLNVAFTRKLIFTIGHSRTTGKDGVVTWNDIHHKTRREGGPQRFGYPDKTYLDRVMEELTVKGVTEDSVDQDEHEEYTKAFSEHW</sequence>
<keyword evidence="4 8" id="KW-0808">Transferase</keyword>